<dbReference type="AlphaFoldDB" id="A0A2L2XIV1"/>
<reference evidence="2" key="1">
    <citation type="submission" date="2018-02" db="EMBL/GenBank/DDBJ databases">
        <title>Genome sequence of Desulfocucumis palustris strain NAW-5.</title>
        <authorList>
            <person name="Watanabe M."/>
            <person name="Kojima H."/>
            <person name="Fukui M."/>
        </authorList>
    </citation>
    <scope>NUCLEOTIDE SEQUENCE [LARGE SCALE GENOMIC DNA]</scope>
    <source>
        <strain evidence="2">NAW-5</strain>
    </source>
</reference>
<evidence type="ECO:0000313" key="1">
    <source>
        <dbReference type="EMBL" id="GBF34166.1"/>
    </source>
</evidence>
<name>A0A2L2XIV1_9FIRM</name>
<dbReference type="Proteomes" id="UP000239549">
    <property type="component" value="Unassembled WGS sequence"/>
</dbReference>
<accession>A0A2L2XIV1</accession>
<protein>
    <submittedName>
        <fullName evidence="1">Uncharacterized protein</fullName>
    </submittedName>
</protein>
<dbReference type="EMBL" id="BFAV01000127">
    <property type="protein sequence ID" value="GBF34166.1"/>
    <property type="molecule type" value="Genomic_DNA"/>
</dbReference>
<sequence length="62" mass="7502">MKYKRMRGENNRWTYKQVNSSFCKAGVAFFKRNFFKEGVKQKIVQKKTVPTLWKNRKKQLAT</sequence>
<comment type="caution">
    <text evidence="1">The sequence shown here is derived from an EMBL/GenBank/DDBJ whole genome shotgun (WGS) entry which is preliminary data.</text>
</comment>
<gene>
    <name evidence="1" type="ORF">DCCM_3278</name>
</gene>
<organism evidence="1 2">
    <name type="scientific">Desulfocucumis palustris</name>
    <dbReference type="NCBI Taxonomy" id="1898651"/>
    <lineage>
        <taxon>Bacteria</taxon>
        <taxon>Bacillati</taxon>
        <taxon>Bacillota</taxon>
        <taxon>Clostridia</taxon>
        <taxon>Eubacteriales</taxon>
        <taxon>Desulfocucumaceae</taxon>
        <taxon>Desulfocucumis</taxon>
    </lineage>
</organism>
<proteinExistence type="predicted"/>
<keyword evidence="2" id="KW-1185">Reference proteome</keyword>
<evidence type="ECO:0000313" key="2">
    <source>
        <dbReference type="Proteomes" id="UP000239549"/>
    </source>
</evidence>